<dbReference type="Proteomes" id="UP000078383">
    <property type="component" value="Unassembled WGS sequence"/>
</dbReference>
<dbReference type="RefSeq" id="WP_020436979.1">
    <property type="nucleotide sequence ID" value="NZ_CZBX01000008.1"/>
</dbReference>
<dbReference type="GO" id="GO:0006508">
    <property type="term" value="P:proteolysis"/>
    <property type="evidence" value="ECO:0007669"/>
    <property type="project" value="UniProtKB-KW"/>
</dbReference>
<name>A0A174ZQJ6_9FIRM</name>
<feature type="transmembrane region" description="Helical" evidence="1">
    <location>
        <begin position="98"/>
        <end position="122"/>
    </location>
</feature>
<feature type="transmembrane region" description="Helical" evidence="1">
    <location>
        <begin position="172"/>
        <end position="192"/>
    </location>
</feature>
<dbReference type="AlphaFoldDB" id="A0A174ZQJ6"/>
<accession>A0A174ZQJ6</accession>
<dbReference type="GO" id="GO:0004175">
    <property type="term" value="F:endopeptidase activity"/>
    <property type="evidence" value="ECO:0007669"/>
    <property type="project" value="UniProtKB-ARBA"/>
</dbReference>
<keyword evidence="1" id="KW-0472">Membrane</keyword>
<dbReference type="PANTHER" id="PTHR43592:SF15">
    <property type="entry name" value="CAAX AMINO TERMINAL PROTEASE FAMILY PROTEIN"/>
    <property type="match status" value="1"/>
</dbReference>
<feature type="domain" description="CAAX prenyl protease 2/Lysostaphin resistance protein A-like" evidence="2">
    <location>
        <begin position="146"/>
        <end position="234"/>
    </location>
</feature>
<dbReference type="InterPro" id="IPR003675">
    <property type="entry name" value="Rce1/LyrA-like_dom"/>
</dbReference>
<keyword evidence="1" id="KW-1133">Transmembrane helix</keyword>
<feature type="transmembrane region" description="Helical" evidence="1">
    <location>
        <begin position="7"/>
        <end position="32"/>
    </location>
</feature>
<evidence type="ECO:0000313" key="4">
    <source>
        <dbReference type="Proteomes" id="UP000078383"/>
    </source>
</evidence>
<feature type="transmembrane region" description="Helical" evidence="1">
    <location>
        <begin position="52"/>
        <end position="77"/>
    </location>
</feature>
<dbReference type="Pfam" id="PF02517">
    <property type="entry name" value="Rce1-like"/>
    <property type="match status" value="1"/>
</dbReference>
<dbReference type="EMBL" id="CZBX01000008">
    <property type="protein sequence ID" value="CUQ89454.1"/>
    <property type="molecule type" value="Genomic_DNA"/>
</dbReference>
<keyword evidence="3" id="KW-0378">Hydrolase</keyword>
<evidence type="ECO:0000256" key="1">
    <source>
        <dbReference type="SAM" id="Phobius"/>
    </source>
</evidence>
<keyword evidence="3" id="KW-0645">Protease</keyword>
<feature type="transmembrane region" description="Helical" evidence="1">
    <location>
        <begin position="142"/>
        <end position="160"/>
    </location>
</feature>
<dbReference type="PANTHER" id="PTHR43592">
    <property type="entry name" value="CAAX AMINO TERMINAL PROTEASE"/>
    <property type="match status" value="1"/>
</dbReference>
<dbReference type="OrthoDB" id="9782250at2"/>
<evidence type="ECO:0000313" key="3">
    <source>
        <dbReference type="EMBL" id="CUQ89454.1"/>
    </source>
</evidence>
<feature type="transmembrane region" description="Helical" evidence="1">
    <location>
        <begin position="221"/>
        <end position="239"/>
    </location>
</feature>
<dbReference type="GO" id="GO:0080120">
    <property type="term" value="P:CAAX-box protein maturation"/>
    <property type="evidence" value="ECO:0007669"/>
    <property type="project" value="UniProtKB-ARBA"/>
</dbReference>
<organism evidence="3 4">
    <name type="scientific">[Ruminococcus] torques</name>
    <dbReference type="NCBI Taxonomy" id="33039"/>
    <lineage>
        <taxon>Bacteria</taxon>
        <taxon>Bacillati</taxon>
        <taxon>Bacillota</taxon>
        <taxon>Clostridia</taxon>
        <taxon>Lachnospirales</taxon>
        <taxon>Lachnospiraceae</taxon>
        <taxon>Mediterraneibacter</taxon>
    </lineage>
</organism>
<feature type="transmembrane region" description="Helical" evidence="1">
    <location>
        <begin position="198"/>
        <end position="214"/>
    </location>
</feature>
<keyword evidence="1" id="KW-0812">Transmembrane</keyword>
<proteinExistence type="predicted"/>
<protein>
    <submittedName>
        <fullName evidence="3">Exosortase E/protease, VPEID-CTERM system</fullName>
    </submittedName>
</protein>
<sequence length="280" mass="31294">MKKKYNYLLALAVFLVIMICFNKFGYIISYLAAIGGPLVMGNNGTMVVYEFLMSHLNLVSAILYLMVLPIPALWYYLAFQLREGGIRAIPGKCRRVGLDGCVLIALFTFGMIHVTSIILAIVARSLPDAMDNYQNLIENSGLTEYSLMWVFSTLILPPLVEEMIFRGLIQKYLERAGMHWILANVVQAVLFGVFHQNLVQGIYAALLGFALGFVAHRYNTLAASMLMHMFYNLMGTLIVDLESRFLPAIVMGMIILISIPMTVSAVTLICLTTNNKKTEV</sequence>
<feature type="transmembrane region" description="Helical" evidence="1">
    <location>
        <begin position="245"/>
        <end position="271"/>
    </location>
</feature>
<reference evidence="3 4" key="1">
    <citation type="submission" date="2015-09" db="EMBL/GenBank/DDBJ databases">
        <authorList>
            <consortium name="Pathogen Informatics"/>
        </authorList>
    </citation>
    <scope>NUCLEOTIDE SEQUENCE [LARGE SCALE GENOMIC DNA]</scope>
    <source>
        <strain evidence="3 4">2789STDY5834889</strain>
    </source>
</reference>
<evidence type="ECO:0000259" key="2">
    <source>
        <dbReference type="Pfam" id="PF02517"/>
    </source>
</evidence>
<gene>
    <name evidence="3" type="ORF">ERS852502_01980</name>
</gene>